<protein>
    <submittedName>
        <fullName evidence="1">Uncharacterized protein</fullName>
    </submittedName>
</protein>
<sequence length="88" mass="10474">MLMEFGLQPVKWTLLLSELLTWTKLLRLFIHFLSRHRSLVRSVQFVQKCQTAVSRILFLRCDVISCHWRSSQSTVVCLHSSVKRYEDH</sequence>
<proteinExistence type="predicted"/>
<comment type="caution">
    <text evidence="1">The sequence shown here is derived from an EMBL/GenBank/DDBJ whole genome shotgun (WGS) entry which is preliminary data.</text>
</comment>
<name>A0A6A4RR00_SCOMX</name>
<accession>A0A6A4RR00</accession>
<organism evidence="1 2">
    <name type="scientific">Scophthalmus maximus</name>
    <name type="common">Turbot</name>
    <name type="synonym">Psetta maxima</name>
    <dbReference type="NCBI Taxonomy" id="52904"/>
    <lineage>
        <taxon>Eukaryota</taxon>
        <taxon>Metazoa</taxon>
        <taxon>Chordata</taxon>
        <taxon>Craniata</taxon>
        <taxon>Vertebrata</taxon>
        <taxon>Euteleostomi</taxon>
        <taxon>Actinopterygii</taxon>
        <taxon>Neopterygii</taxon>
        <taxon>Teleostei</taxon>
        <taxon>Neoteleostei</taxon>
        <taxon>Acanthomorphata</taxon>
        <taxon>Carangaria</taxon>
        <taxon>Pleuronectiformes</taxon>
        <taxon>Pleuronectoidei</taxon>
        <taxon>Scophthalmidae</taxon>
        <taxon>Scophthalmus</taxon>
    </lineage>
</organism>
<evidence type="ECO:0000313" key="1">
    <source>
        <dbReference type="EMBL" id="KAF0022565.1"/>
    </source>
</evidence>
<reference evidence="1 2" key="1">
    <citation type="submission" date="2019-06" db="EMBL/GenBank/DDBJ databases">
        <title>Draft genomes of female and male turbot (Scophthalmus maximus).</title>
        <authorList>
            <person name="Xu H."/>
            <person name="Xu X.-W."/>
            <person name="Shao C."/>
            <person name="Chen S."/>
        </authorList>
    </citation>
    <scope>NUCLEOTIDE SEQUENCE [LARGE SCALE GENOMIC DNA]</scope>
    <source>
        <strain evidence="1">Ysfricsl-2016a</strain>
        <tissue evidence="1">Blood</tissue>
    </source>
</reference>
<dbReference type="AlphaFoldDB" id="A0A6A4RR00"/>
<evidence type="ECO:0000313" key="2">
    <source>
        <dbReference type="Proteomes" id="UP000438429"/>
    </source>
</evidence>
<gene>
    <name evidence="1" type="ORF">F2P81_025191</name>
</gene>
<dbReference type="Proteomes" id="UP000438429">
    <property type="component" value="Unassembled WGS sequence"/>
</dbReference>
<dbReference type="EMBL" id="VEVO01000025">
    <property type="protein sequence ID" value="KAF0022565.1"/>
    <property type="molecule type" value="Genomic_DNA"/>
</dbReference>